<organism evidence="1 2">
    <name type="scientific">Blautia hominis</name>
    <dbReference type="NCBI Taxonomy" id="2025493"/>
    <lineage>
        <taxon>Bacteria</taxon>
        <taxon>Bacillati</taxon>
        <taxon>Bacillota</taxon>
        <taxon>Clostridia</taxon>
        <taxon>Lachnospirales</taxon>
        <taxon>Lachnospiraceae</taxon>
        <taxon>Blautia</taxon>
    </lineage>
</organism>
<dbReference type="EMBL" id="BAABYW010000001">
    <property type="protein sequence ID" value="GAA6409884.1"/>
    <property type="molecule type" value="Genomic_DNA"/>
</dbReference>
<protein>
    <submittedName>
        <fullName evidence="1">Uncharacterized protein</fullName>
    </submittedName>
</protein>
<name>A0ABQ0BEN2_9FIRM</name>
<comment type="caution">
    <text evidence="1">The sequence shown here is derived from an EMBL/GenBank/DDBJ whole genome shotgun (WGS) entry which is preliminary data.</text>
</comment>
<keyword evidence="2" id="KW-1185">Reference proteome</keyword>
<accession>A0ABQ0BEN2</accession>
<reference evidence="1 2" key="1">
    <citation type="submission" date="2024-04" db="EMBL/GenBank/DDBJ databases">
        <title>Defined microbial consortia suppress multidrug-resistant proinflammatory Enterobacteriaceae via ecological control.</title>
        <authorList>
            <person name="Furuichi M."/>
            <person name="Kawaguchi T."/>
            <person name="Pust M."/>
            <person name="Yasuma K."/>
            <person name="Plichta D."/>
            <person name="Hasegawa N."/>
            <person name="Ohya T."/>
            <person name="Bhattarai S."/>
            <person name="Sasajima S."/>
            <person name="Aoto Y."/>
            <person name="Tuganbaev T."/>
            <person name="Yaginuma M."/>
            <person name="Ueda M."/>
            <person name="Okahashi N."/>
            <person name="Amafuji K."/>
            <person name="Kiridooshi Y."/>
            <person name="Sugita K."/>
            <person name="Strazar M."/>
            <person name="Skelly A."/>
            <person name="Suda W."/>
            <person name="Hattori M."/>
            <person name="Nakamoto N."/>
            <person name="Caballero S."/>
            <person name="Norman J."/>
            <person name="Olle B."/>
            <person name="Tanoue T."/>
            <person name="Arita M."/>
            <person name="Bucci V."/>
            <person name="Atarashi K."/>
            <person name="Xavier R."/>
            <person name="Honda K."/>
        </authorList>
    </citation>
    <scope>NUCLEOTIDE SEQUENCE [LARGE SCALE GENOMIC DNA]</scope>
    <source>
        <strain evidence="2">k04-0078-D8-1</strain>
    </source>
</reference>
<dbReference type="Proteomes" id="UP001600943">
    <property type="component" value="Unassembled WGS sequence"/>
</dbReference>
<evidence type="ECO:0000313" key="1">
    <source>
        <dbReference type="EMBL" id="GAA6409884.1"/>
    </source>
</evidence>
<gene>
    <name evidence="1" type="ORF">K040078D81_40010</name>
</gene>
<sequence length="60" mass="7109">MLKKIYQEIVAVKRELQAIRSSLESISNESAKDEYVLTRKPYERRYHWVKKPSGIALDDK</sequence>
<evidence type="ECO:0000313" key="2">
    <source>
        <dbReference type="Proteomes" id="UP001600943"/>
    </source>
</evidence>
<proteinExistence type="predicted"/>